<dbReference type="PANTHER" id="PTHR34856">
    <property type="entry name" value="PROTEIN NRFD"/>
    <property type="match status" value="1"/>
</dbReference>
<feature type="transmembrane region" description="Helical" evidence="7">
    <location>
        <begin position="300"/>
        <end position="325"/>
    </location>
</feature>
<feature type="transmembrane region" description="Helical" evidence="7">
    <location>
        <begin position="141"/>
        <end position="161"/>
    </location>
</feature>
<accession>A0A6A9QQ01</accession>
<keyword evidence="6 7" id="KW-0472">Membrane</keyword>
<comment type="caution">
    <text evidence="8">The sequence shown here is derived from an EMBL/GenBank/DDBJ whole genome shotgun (WGS) entry which is preliminary data.</text>
</comment>
<dbReference type="AlphaFoldDB" id="A0A6A9QQ01"/>
<dbReference type="InterPro" id="IPR052049">
    <property type="entry name" value="Electron_transfer_protein"/>
</dbReference>
<organism evidence="8 9">
    <name type="scientific">Sulfuracidifex metallicus DSM 6482 = JCM 9184</name>
    <dbReference type="NCBI Taxonomy" id="523847"/>
    <lineage>
        <taxon>Archaea</taxon>
        <taxon>Thermoproteota</taxon>
        <taxon>Thermoprotei</taxon>
        <taxon>Sulfolobales</taxon>
        <taxon>Sulfolobaceae</taxon>
        <taxon>Sulfuracidifex</taxon>
    </lineage>
</organism>
<dbReference type="PANTHER" id="PTHR34856:SF2">
    <property type="entry name" value="PROTEIN NRFD"/>
    <property type="match status" value="1"/>
</dbReference>
<keyword evidence="4 7" id="KW-0812">Transmembrane</keyword>
<evidence type="ECO:0000256" key="2">
    <source>
        <dbReference type="ARBA" id="ARBA00008929"/>
    </source>
</evidence>
<feature type="transmembrane region" description="Helical" evidence="7">
    <location>
        <begin position="28"/>
        <end position="52"/>
    </location>
</feature>
<dbReference type="OrthoDB" id="33426at2157"/>
<dbReference type="GO" id="GO:0005886">
    <property type="term" value="C:plasma membrane"/>
    <property type="evidence" value="ECO:0007669"/>
    <property type="project" value="UniProtKB-SubCell"/>
</dbReference>
<feature type="transmembrane region" description="Helical" evidence="7">
    <location>
        <begin position="213"/>
        <end position="236"/>
    </location>
</feature>
<feature type="transmembrane region" description="Helical" evidence="7">
    <location>
        <begin position="181"/>
        <end position="201"/>
    </location>
</feature>
<dbReference type="EMBL" id="WGGD01000005">
    <property type="protein sequence ID" value="MUN29838.1"/>
    <property type="molecule type" value="Genomic_DNA"/>
</dbReference>
<keyword evidence="5 7" id="KW-1133">Transmembrane helix</keyword>
<evidence type="ECO:0000256" key="7">
    <source>
        <dbReference type="SAM" id="Phobius"/>
    </source>
</evidence>
<evidence type="ECO:0000313" key="8">
    <source>
        <dbReference type="EMBL" id="MUN29838.1"/>
    </source>
</evidence>
<feature type="transmembrane region" description="Helical" evidence="7">
    <location>
        <begin position="256"/>
        <end position="279"/>
    </location>
</feature>
<dbReference type="InterPro" id="IPR005614">
    <property type="entry name" value="NrfD-like"/>
</dbReference>
<dbReference type="Proteomes" id="UP000470772">
    <property type="component" value="Unassembled WGS sequence"/>
</dbReference>
<keyword evidence="9" id="KW-1185">Reference proteome</keyword>
<comment type="similarity">
    <text evidence="2">Belongs to the NrfD family.</text>
</comment>
<evidence type="ECO:0000256" key="1">
    <source>
        <dbReference type="ARBA" id="ARBA00004651"/>
    </source>
</evidence>
<reference evidence="8 9" key="1">
    <citation type="submission" date="2019-10" db="EMBL/GenBank/DDBJ databases">
        <title>Sequencing and Assembly of Multiple Reported Metal-Biooxidizing Members of the Extremely Thermoacidophilic Archaeal Family Sulfolobaceae.</title>
        <authorList>
            <person name="Counts J.A."/>
            <person name="Kelly R.M."/>
        </authorList>
    </citation>
    <scope>NUCLEOTIDE SEQUENCE [LARGE SCALE GENOMIC DNA]</scope>
    <source>
        <strain evidence="8 9">DSM 6482</strain>
    </source>
</reference>
<name>A0A6A9QQ01_SULME</name>
<evidence type="ECO:0000256" key="5">
    <source>
        <dbReference type="ARBA" id="ARBA00022989"/>
    </source>
</evidence>
<dbReference type="Gene3D" id="1.20.1630.10">
    <property type="entry name" value="Formate dehydrogenase/DMSO reductase domain"/>
    <property type="match status" value="1"/>
</dbReference>
<feature type="transmembrane region" description="Helical" evidence="7">
    <location>
        <begin position="64"/>
        <end position="84"/>
    </location>
</feature>
<comment type="subcellular location">
    <subcellularLocation>
        <location evidence="1">Cell membrane</location>
        <topology evidence="1">Multi-pass membrane protein</topology>
    </subcellularLocation>
</comment>
<evidence type="ECO:0000256" key="6">
    <source>
        <dbReference type="ARBA" id="ARBA00023136"/>
    </source>
</evidence>
<evidence type="ECO:0000256" key="3">
    <source>
        <dbReference type="ARBA" id="ARBA00022475"/>
    </source>
</evidence>
<dbReference type="Pfam" id="PF03916">
    <property type="entry name" value="NrfD"/>
    <property type="match status" value="1"/>
</dbReference>
<keyword evidence="3" id="KW-1003">Cell membrane</keyword>
<dbReference type="RefSeq" id="WP_054838610.1">
    <property type="nucleotide sequence ID" value="NZ_BBBY01000013.1"/>
</dbReference>
<sequence length="350" mass="37840">MGLFTTSAPGTPFGVQAPLLEINQYPLWGTYVALALYFTELAGMLMAIIAVFQLKGYSSMSRKGSVAVFASAILALLFFDMDLGRPTAGFYSPFSAILNFLHSWMARGIIFVGGLLLFSFVFMVLNLFFTNDKVLGIRVNTLKNTVAILGLLSGIFSTVYSGFELAATTGVPFWNNGALPLLYLGDGIFVGAAVSYILAFFTKGEEGGRARIITTKLLAFSSISVLASWFLFLATVNFINVFDEVAYNLLITSSSFAFDIGLTFVTLGVSGILTVPYYVRFSSSVKTTNDLSNKVKYLMLAIALIALVAGYLTRADVLFVGQAAYQLAPMTPFQLTSTQPVPIGAFGWRG</sequence>
<gene>
    <name evidence="8" type="ORF">GC250_10435</name>
</gene>
<protein>
    <submittedName>
        <fullName evidence="8">Nitrite reductase</fullName>
    </submittedName>
</protein>
<proteinExistence type="inferred from homology"/>
<evidence type="ECO:0000256" key="4">
    <source>
        <dbReference type="ARBA" id="ARBA00022692"/>
    </source>
</evidence>
<feature type="transmembrane region" description="Helical" evidence="7">
    <location>
        <begin position="104"/>
        <end position="129"/>
    </location>
</feature>
<evidence type="ECO:0000313" key="9">
    <source>
        <dbReference type="Proteomes" id="UP000470772"/>
    </source>
</evidence>